<protein>
    <submittedName>
        <fullName evidence="2">MoxR-like ATPase</fullName>
    </submittedName>
</protein>
<dbReference type="SUPFAM" id="SSF52540">
    <property type="entry name" value="P-loop containing nucleoside triphosphate hydrolases"/>
    <property type="match status" value="1"/>
</dbReference>
<name>A0A1G7WRL4_9BURK</name>
<dbReference type="OrthoDB" id="7591734at2"/>
<dbReference type="RefSeq" id="WP_090684887.1">
    <property type="nucleotide sequence ID" value="NZ_FNCJ01000005.1"/>
</dbReference>
<dbReference type="InterPro" id="IPR049052">
    <property type="entry name" value="nSTAND1"/>
</dbReference>
<evidence type="ECO:0000313" key="3">
    <source>
        <dbReference type="Proteomes" id="UP000199706"/>
    </source>
</evidence>
<sequence>MANQISNPVSTGNAGGTYESRVQAAHLLAMLLGMPLAGLPDYRVMSLTFQARIEGFETDDLLCQLESTYGGPRKRLIQIKRSLEATPGHAPFRQAVSKAWLDYANPDLFIRSVDSIAIICDYQAGVATRDAKSLTDFARSSLTVDEFLRKVETRRFSSESARATYTDIKTAIERETAGNGPTDDEQAFRFLQHVHFQNYELASESGELLVALLGLIELRVPAQTSSHAVWAGLVQLCAELNQKAGSVSLTTWRDIAPPWLSASLSESLPGNNPTLLALRGRRELMEGAIQSALPNGTTIERAEIVEQILDSLRTAPLTLVVGDAGSGKSALAKRVSEIFGADGFVLFLKAEDLDHTSLHTALASLGAGNPADFLRRNLFLGQQNLIFVDGIEKVVEFSSREAFVQLLSFAKQNAAWKLCATVRSHAVQPLCDGLFMDLPYRFVNVPHLTDAELDRALEQVSTLPAISNPALRSVLRIPFYLRLAIGAAGVNATTHITSVSQLKRILWAQAVTNPLDARVGLPQRRRRAFKSVCFERAKRVMQFVRPPDDSEAISALVKDHILVEDRLGMVAPAHDIFDDWALAEIIETCAQDAERNWAIMFDELGLHPGIRRAFRRWIAEDVVDEDGNAAALLEASLTDISLPQQWRDDAVVGMLQSTAASDLVSRYERVLIAQNHEGLKRVIHLLRVACKGPKLDIVNVPGDSAVKQVIALRHIFTAPAGSGWLPLILVVHRNVQNLKQSDAEWVAQLLEDGQSLLVGNNASTEGATAALLLALALLRQQGTTGWSYHRTDIGQRLLHLVLNLTGGGPKEVDVYFRHVLSALYEEENEREALEVLERSIDSYHSLVLCKHLPLLVVEIFNAIVFKHNESAEDWPHRLDIPELFGISSTLNDHNYFPASAYQGPFWYLLRQHPVIGVDLVIALCNRTAEHYANSELGHEVWRISVPFRDDRSLIFSWRLWGLYRGMGVGPNILCSALMALEKMLLESARSDMVHLDWLLERILEQGSSAMTASVVASVITAFPKLVTAKLIGILRVRDFYVADMSRSAGESTVDAGLNIFPGIGGQDKFHRDERQASNSENHRGRHLEDVAFQLQFTSSRDEVLAILDKFSQELPNVEHQTSEDRLWRLALHRMDSRQTTLGERTAQGVVIKSLPVPDDLRSMVDEGAQQAILMDSAARVQLWAMSHFAFGKPEHRRYFADWREALSVLRNFNERSEPDHFLRLINLDALLASAVLQSYPSELAGEQQWVLETILDAVNQNSDTQSHEHMMSKNRSDGSRLAAYVLPLLMNNSAHREAAVNALATALTHAVFEIREFAAIGVRQHLWKISTDAAQTCVASLLNLGLAVDTALKGPFDTWQEQAGIAVKKSREALRLALLSLKKIEIPTLSQLPHSWQEPIAAFAALSHEVAPDLGERMCRNFVRLLLDALANSKESNRRKKRNGEINYDLRHTIVSEYAGRLHLRQRLDDNDIELIGKLTVEHPDVCSEWFRELISAEDRQSNAEQFWRIWNEVARLCLLQPEISSPKTRHYRGNYDDLIKTLLFHKTYWRENAKSWPAFVNHTDFFADLPIEFLLTPPGFEAFCALLAGIGREALLPRGLIILAKAWEQASPRFNPLASNDVALYMEIVLREVVVSSTTQVRADALLKSAILRLLDELVNAGSSIAFQLRDYLAAPTTV</sequence>
<evidence type="ECO:0000313" key="2">
    <source>
        <dbReference type="EMBL" id="SDG74625.1"/>
    </source>
</evidence>
<evidence type="ECO:0000259" key="1">
    <source>
        <dbReference type="Pfam" id="PF20703"/>
    </source>
</evidence>
<proteinExistence type="predicted"/>
<accession>A0A1G7WRL4</accession>
<feature type="domain" description="Novel STAND NTPase 1" evidence="1">
    <location>
        <begin position="301"/>
        <end position="459"/>
    </location>
</feature>
<organism evidence="2 3">
    <name type="scientific">Paraburkholderia phenazinium</name>
    <dbReference type="NCBI Taxonomy" id="60549"/>
    <lineage>
        <taxon>Bacteria</taxon>
        <taxon>Pseudomonadati</taxon>
        <taxon>Pseudomonadota</taxon>
        <taxon>Betaproteobacteria</taxon>
        <taxon>Burkholderiales</taxon>
        <taxon>Burkholderiaceae</taxon>
        <taxon>Paraburkholderia</taxon>
    </lineage>
</organism>
<reference evidence="2 3" key="1">
    <citation type="submission" date="2016-10" db="EMBL/GenBank/DDBJ databases">
        <authorList>
            <person name="de Groot N.N."/>
        </authorList>
    </citation>
    <scope>NUCLEOTIDE SEQUENCE [LARGE SCALE GENOMIC DNA]</scope>
    <source>
        <strain evidence="2 3">LMG 2247</strain>
    </source>
</reference>
<dbReference type="InterPro" id="IPR027417">
    <property type="entry name" value="P-loop_NTPase"/>
</dbReference>
<gene>
    <name evidence="2" type="ORF">SAMN05216466_10521</name>
</gene>
<dbReference type="Proteomes" id="UP000199706">
    <property type="component" value="Unassembled WGS sequence"/>
</dbReference>
<dbReference type="EMBL" id="FNCJ01000005">
    <property type="protein sequence ID" value="SDG74625.1"/>
    <property type="molecule type" value="Genomic_DNA"/>
</dbReference>
<dbReference type="Pfam" id="PF20703">
    <property type="entry name" value="nSTAND1"/>
    <property type="match status" value="1"/>
</dbReference>